<dbReference type="OMA" id="AHETGKY"/>
<dbReference type="Proteomes" id="UP000008237">
    <property type="component" value="Unassembled WGS sequence"/>
</dbReference>
<dbReference type="SUPFAM" id="SSF51735">
    <property type="entry name" value="NAD(P)-binding Rossmann-fold domains"/>
    <property type="match status" value="1"/>
</dbReference>
<comment type="catalytic activity">
    <reaction evidence="10">
        <text>D-xylose + NADP(+) = D-xylono-1,5-lactone + NADPH + H(+)</text>
        <dbReference type="Rhea" id="RHEA:22000"/>
        <dbReference type="ChEBI" id="CHEBI:15378"/>
        <dbReference type="ChEBI" id="CHEBI:15867"/>
        <dbReference type="ChEBI" id="CHEBI:53455"/>
        <dbReference type="ChEBI" id="CHEBI:57783"/>
        <dbReference type="ChEBI" id="CHEBI:58349"/>
        <dbReference type="EC" id="1.1.1.179"/>
    </reaction>
</comment>
<comment type="catalytic activity">
    <reaction evidence="9">
        <text>(1R,2R)-1,2-dihydrobenzene-1,2-diol + NADP(+) = catechol + NADPH + H(+)</text>
        <dbReference type="Rhea" id="RHEA:16729"/>
        <dbReference type="ChEBI" id="CHEBI:10702"/>
        <dbReference type="ChEBI" id="CHEBI:15378"/>
        <dbReference type="ChEBI" id="CHEBI:18135"/>
        <dbReference type="ChEBI" id="CHEBI:57783"/>
        <dbReference type="ChEBI" id="CHEBI:58349"/>
        <dbReference type="EC" id="1.3.1.20"/>
    </reaction>
</comment>
<dbReference type="EC" id="1.3.1.20" evidence="3"/>
<dbReference type="EMBL" id="GL450640">
    <property type="protein sequence ID" value="EFN80683.1"/>
    <property type="molecule type" value="Genomic_DNA"/>
</dbReference>
<evidence type="ECO:0000313" key="13">
    <source>
        <dbReference type="EMBL" id="EFN80683.1"/>
    </source>
</evidence>
<evidence type="ECO:0000313" key="14">
    <source>
        <dbReference type="Proteomes" id="UP000008237"/>
    </source>
</evidence>
<evidence type="ECO:0000256" key="2">
    <source>
        <dbReference type="ARBA" id="ARBA00023002"/>
    </source>
</evidence>
<dbReference type="Pfam" id="PF22725">
    <property type="entry name" value="GFO_IDH_MocA_C3"/>
    <property type="match status" value="1"/>
</dbReference>
<evidence type="ECO:0000256" key="3">
    <source>
        <dbReference type="ARBA" id="ARBA00038853"/>
    </source>
</evidence>
<dbReference type="InParanoid" id="E2BUF6"/>
<evidence type="ECO:0000256" key="9">
    <source>
        <dbReference type="ARBA" id="ARBA00047423"/>
    </source>
</evidence>
<gene>
    <name evidence="13" type="ORF">EAI_13873</name>
</gene>
<dbReference type="EC" id="1.1.1.179" evidence="4"/>
<evidence type="ECO:0000259" key="11">
    <source>
        <dbReference type="Pfam" id="PF01408"/>
    </source>
</evidence>
<evidence type="ECO:0000256" key="1">
    <source>
        <dbReference type="ARBA" id="ARBA00010928"/>
    </source>
</evidence>
<evidence type="ECO:0000256" key="4">
    <source>
        <dbReference type="ARBA" id="ARBA00038984"/>
    </source>
</evidence>
<dbReference type="InterPro" id="IPR036291">
    <property type="entry name" value="NAD(P)-bd_dom_sf"/>
</dbReference>
<evidence type="ECO:0000256" key="7">
    <source>
        <dbReference type="ARBA" id="ARBA00042988"/>
    </source>
</evidence>
<dbReference type="Pfam" id="PF01408">
    <property type="entry name" value="GFO_IDH_MocA"/>
    <property type="match status" value="1"/>
</dbReference>
<dbReference type="Gene3D" id="3.30.360.10">
    <property type="entry name" value="Dihydrodipicolinate Reductase, domain 2"/>
    <property type="match status" value="1"/>
</dbReference>
<comment type="similarity">
    <text evidence="1">Belongs to the Gfo/Idh/MocA family.</text>
</comment>
<name>E2BUF6_HARSA</name>
<protein>
    <recommendedName>
        <fullName evidence="5">Trans-1,2-dihydrobenzene-1,2-diol dehydrogenase</fullName>
        <ecNumber evidence="4">1.1.1.179</ecNumber>
        <ecNumber evidence="3">1.3.1.20</ecNumber>
    </recommendedName>
    <alternativeName>
        <fullName evidence="8">D-xylose 1-dehydrogenase</fullName>
    </alternativeName>
    <alternativeName>
        <fullName evidence="7">D-xylose-NADP dehydrogenase</fullName>
    </alternativeName>
    <alternativeName>
        <fullName evidence="6">Dimeric dihydrodiol dehydrogenase</fullName>
    </alternativeName>
</protein>
<dbReference type="STRING" id="610380.E2BUF6"/>
<feature type="domain" description="Gfo/Idh/MocA-like oxidoreductase N-terminal" evidence="11">
    <location>
        <begin position="4"/>
        <end position="123"/>
    </location>
</feature>
<dbReference type="InterPro" id="IPR000683">
    <property type="entry name" value="Gfo/Idh/MocA-like_OxRdtase_N"/>
</dbReference>
<organism evidence="14">
    <name type="scientific">Harpegnathos saltator</name>
    <name type="common">Jerdon's jumping ant</name>
    <dbReference type="NCBI Taxonomy" id="610380"/>
    <lineage>
        <taxon>Eukaryota</taxon>
        <taxon>Metazoa</taxon>
        <taxon>Ecdysozoa</taxon>
        <taxon>Arthropoda</taxon>
        <taxon>Hexapoda</taxon>
        <taxon>Insecta</taxon>
        <taxon>Pterygota</taxon>
        <taxon>Neoptera</taxon>
        <taxon>Endopterygota</taxon>
        <taxon>Hymenoptera</taxon>
        <taxon>Apocrita</taxon>
        <taxon>Aculeata</taxon>
        <taxon>Formicoidea</taxon>
        <taxon>Formicidae</taxon>
        <taxon>Ponerinae</taxon>
        <taxon>Ponerini</taxon>
        <taxon>Harpegnathos</taxon>
    </lineage>
</organism>
<dbReference type="PANTHER" id="PTHR22604">
    <property type="entry name" value="OXIDOREDUCTASES"/>
    <property type="match status" value="1"/>
</dbReference>
<evidence type="ECO:0000256" key="8">
    <source>
        <dbReference type="ARBA" id="ARBA00043025"/>
    </source>
</evidence>
<dbReference type="KEGG" id="hst:105186645"/>
<evidence type="ECO:0000256" key="5">
    <source>
        <dbReference type="ARBA" id="ARBA00040603"/>
    </source>
</evidence>
<dbReference type="InterPro" id="IPR055170">
    <property type="entry name" value="GFO_IDH_MocA-like_dom"/>
</dbReference>
<dbReference type="GO" id="GO:0000166">
    <property type="term" value="F:nucleotide binding"/>
    <property type="evidence" value="ECO:0007669"/>
    <property type="project" value="InterPro"/>
</dbReference>
<reference evidence="13 14" key="1">
    <citation type="journal article" date="2010" name="Science">
        <title>Genomic comparison of the ants Camponotus floridanus and Harpegnathos saltator.</title>
        <authorList>
            <person name="Bonasio R."/>
            <person name="Zhang G."/>
            <person name="Ye C."/>
            <person name="Mutti N.S."/>
            <person name="Fang X."/>
            <person name="Qin N."/>
            <person name="Donahue G."/>
            <person name="Yang P."/>
            <person name="Li Q."/>
            <person name="Li C."/>
            <person name="Zhang P."/>
            <person name="Huang Z."/>
            <person name="Berger S.L."/>
            <person name="Reinberg D."/>
            <person name="Wang J."/>
            <person name="Liebig J."/>
        </authorList>
    </citation>
    <scope>NUCLEOTIDE SEQUENCE [LARGE SCALE GENOMIC DNA]</scope>
    <source>
        <strain evidence="13 14">R22 G/1</strain>
    </source>
</reference>
<dbReference type="SUPFAM" id="SSF55347">
    <property type="entry name" value="Glyceraldehyde-3-phosphate dehydrogenase-like, C-terminal domain"/>
    <property type="match status" value="1"/>
</dbReference>
<dbReference type="AlphaFoldDB" id="E2BUF6"/>
<feature type="domain" description="GFO/IDH/MocA-like oxidoreductase" evidence="12">
    <location>
        <begin position="134"/>
        <end position="247"/>
    </location>
</feature>
<keyword evidence="2" id="KW-0560">Oxidoreductase</keyword>
<dbReference type="FunCoup" id="E2BUF6">
    <property type="interactions" value="250"/>
</dbReference>
<dbReference type="Gene3D" id="3.40.50.720">
    <property type="entry name" value="NAD(P)-binding Rossmann-like Domain"/>
    <property type="match status" value="1"/>
</dbReference>
<sequence>MATRWGIVSAGLISHDFVTAMNSLPNDEHVVVAVAARNLSHAEDFAKQHNIQKAYNDYEQLAKDKDIEIVYIGAIHTEHYKLAMMMLTEGKHVLCEKPMTMNPIDTTKLITYARNKNLFLMEGVWSRCFPIYDNIKKMLEAGCMGDIHHVSASFGFDLMDVDRITKKELGGGTVLDLGIYCLQFVSMVYNNEMPERIITSGSLNEDGVDISMTASLYYKDNRSATITTSALVNLPNKGYICGAKNTVEVPTFWCPTKLIIGDTTIDKPLLELKNAKFNFINSIGLAYEAAEARACIQKGLVESPHITHDTSLLLAKLEEEILKALGVNY</sequence>
<dbReference type="InterPro" id="IPR050984">
    <property type="entry name" value="Gfo/Idh/MocA_domain"/>
</dbReference>
<evidence type="ECO:0000259" key="12">
    <source>
        <dbReference type="Pfam" id="PF22725"/>
    </source>
</evidence>
<dbReference type="PhylomeDB" id="E2BUF6"/>
<proteinExistence type="inferred from homology"/>
<keyword evidence="14" id="KW-1185">Reference proteome</keyword>
<dbReference type="PANTHER" id="PTHR22604:SF105">
    <property type="entry name" value="TRANS-1,2-DIHYDROBENZENE-1,2-DIOL DEHYDROGENASE"/>
    <property type="match status" value="1"/>
</dbReference>
<evidence type="ECO:0000256" key="6">
    <source>
        <dbReference type="ARBA" id="ARBA00042926"/>
    </source>
</evidence>
<dbReference type="GO" id="GO:0047115">
    <property type="term" value="F:trans-1,2-dihydrobenzene-1,2-diol dehydrogenase activity"/>
    <property type="evidence" value="ECO:0007669"/>
    <property type="project" value="UniProtKB-EC"/>
</dbReference>
<dbReference type="GO" id="GO:0047837">
    <property type="term" value="F:D-xylose 1-dehydrogenase (NADP+) activity"/>
    <property type="evidence" value="ECO:0007669"/>
    <property type="project" value="UniProtKB-EC"/>
</dbReference>
<dbReference type="OrthoDB" id="2129491at2759"/>
<accession>E2BUF6</accession>
<evidence type="ECO:0000256" key="10">
    <source>
        <dbReference type="ARBA" id="ARBA00049233"/>
    </source>
</evidence>